<dbReference type="RefSeq" id="WP_109591355.1">
    <property type="nucleotide sequence ID" value="NZ_CAJGZY010000008.1"/>
</dbReference>
<feature type="signal peptide" evidence="1">
    <location>
        <begin position="1"/>
        <end position="23"/>
    </location>
</feature>
<evidence type="ECO:0000256" key="1">
    <source>
        <dbReference type="SAM" id="SignalP"/>
    </source>
</evidence>
<keyword evidence="3" id="KW-1185">Reference proteome</keyword>
<name>A0A2V1ZRK7_PSYIM</name>
<organism evidence="2 3">
    <name type="scientific">Psychrobacter immobilis</name>
    <dbReference type="NCBI Taxonomy" id="498"/>
    <lineage>
        <taxon>Bacteria</taxon>
        <taxon>Pseudomonadati</taxon>
        <taxon>Pseudomonadota</taxon>
        <taxon>Gammaproteobacteria</taxon>
        <taxon>Moraxellales</taxon>
        <taxon>Moraxellaceae</taxon>
        <taxon>Psychrobacter</taxon>
    </lineage>
</organism>
<protein>
    <recommendedName>
        <fullName evidence="4">Lipoprotein</fullName>
    </recommendedName>
</protein>
<dbReference type="GeneID" id="60255369"/>
<gene>
    <name evidence="2" type="ORF">C8D84_10866</name>
</gene>
<proteinExistence type="predicted"/>
<reference evidence="2 3" key="1">
    <citation type="submission" date="2018-05" db="EMBL/GenBank/DDBJ databases">
        <title>Genomic Encyclopedia of Type Strains, Phase IV (KMG-IV): sequencing the most valuable type-strain genomes for metagenomic binning, comparative biology and taxonomic classification.</title>
        <authorList>
            <person name="Goeker M."/>
        </authorList>
    </citation>
    <scope>NUCLEOTIDE SEQUENCE [LARGE SCALE GENOMIC DNA]</scope>
    <source>
        <strain evidence="2 3">DSM 7229</strain>
    </source>
</reference>
<sequence>MKLPILAYILTSALLLTGCQSFQFVDSPIPVNTTPTNSILVKNTPATTVQVQNNTSTKNQK</sequence>
<dbReference type="Proteomes" id="UP000245655">
    <property type="component" value="Unassembled WGS sequence"/>
</dbReference>
<keyword evidence="1" id="KW-0732">Signal</keyword>
<evidence type="ECO:0000313" key="3">
    <source>
        <dbReference type="Proteomes" id="UP000245655"/>
    </source>
</evidence>
<dbReference type="EMBL" id="QGGM01000008">
    <property type="protein sequence ID" value="PWK11426.1"/>
    <property type="molecule type" value="Genomic_DNA"/>
</dbReference>
<dbReference type="AlphaFoldDB" id="A0A2V1ZRK7"/>
<dbReference type="PROSITE" id="PS51257">
    <property type="entry name" value="PROKAR_LIPOPROTEIN"/>
    <property type="match status" value="1"/>
</dbReference>
<feature type="chain" id="PRO_5016081969" description="Lipoprotein" evidence="1">
    <location>
        <begin position="24"/>
        <end position="61"/>
    </location>
</feature>
<comment type="caution">
    <text evidence="2">The sequence shown here is derived from an EMBL/GenBank/DDBJ whole genome shotgun (WGS) entry which is preliminary data.</text>
</comment>
<evidence type="ECO:0008006" key="4">
    <source>
        <dbReference type="Google" id="ProtNLM"/>
    </source>
</evidence>
<evidence type="ECO:0000313" key="2">
    <source>
        <dbReference type="EMBL" id="PWK11426.1"/>
    </source>
</evidence>
<accession>A0A2V1ZRK7</accession>